<evidence type="ECO:0000313" key="2">
    <source>
        <dbReference type="EMBL" id="KAJ1090830.1"/>
    </source>
</evidence>
<feature type="compositionally biased region" description="Basic and acidic residues" evidence="1">
    <location>
        <begin position="101"/>
        <end position="112"/>
    </location>
</feature>
<sequence>MRPVTSDTPRTLFGNVFRTFQFRKWKEELAASDVTEHEGFWAISALFDTLTTCLDRMGERLDCQNSNWMVRKTAFGPLRMTPAVYEKIGESGKDPSNSCNIERRPRGKILME</sequence>
<evidence type="ECO:0000313" key="3">
    <source>
        <dbReference type="Proteomes" id="UP001066276"/>
    </source>
</evidence>
<dbReference type="AlphaFoldDB" id="A0AAV7LTD4"/>
<keyword evidence="3" id="KW-1185">Reference proteome</keyword>
<dbReference type="Proteomes" id="UP001066276">
    <property type="component" value="Chromosome 11"/>
</dbReference>
<gene>
    <name evidence="2" type="ORF">NDU88_003958</name>
</gene>
<organism evidence="2 3">
    <name type="scientific">Pleurodeles waltl</name>
    <name type="common">Iberian ribbed newt</name>
    <dbReference type="NCBI Taxonomy" id="8319"/>
    <lineage>
        <taxon>Eukaryota</taxon>
        <taxon>Metazoa</taxon>
        <taxon>Chordata</taxon>
        <taxon>Craniata</taxon>
        <taxon>Vertebrata</taxon>
        <taxon>Euteleostomi</taxon>
        <taxon>Amphibia</taxon>
        <taxon>Batrachia</taxon>
        <taxon>Caudata</taxon>
        <taxon>Salamandroidea</taxon>
        <taxon>Salamandridae</taxon>
        <taxon>Pleurodelinae</taxon>
        <taxon>Pleurodeles</taxon>
    </lineage>
</organism>
<name>A0AAV7LTD4_PLEWA</name>
<feature type="region of interest" description="Disordered" evidence="1">
    <location>
        <begin position="89"/>
        <end position="112"/>
    </location>
</feature>
<dbReference type="EMBL" id="JANPWB010000015">
    <property type="protein sequence ID" value="KAJ1090830.1"/>
    <property type="molecule type" value="Genomic_DNA"/>
</dbReference>
<accession>A0AAV7LTD4</accession>
<reference evidence="2" key="1">
    <citation type="journal article" date="2022" name="bioRxiv">
        <title>Sequencing and chromosome-scale assembly of the giantPleurodeles waltlgenome.</title>
        <authorList>
            <person name="Brown T."/>
            <person name="Elewa A."/>
            <person name="Iarovenko S."/>
            <person name="Subramanian E."/>
            <person name="Araus A.J."/>
            <person name="Petzold A."/>
            <person name="Susuki M."/>
            <person name="Suzuki K.-i.T."/>
            <person name="Hayashi T."/>
            <person name="Toyoda A."/>
            <person name="Oliveira C."/>
            <person name="Osipova E."/>
            <person name="Leigh N.D."/>
            <person name="Simon A."/>
            <person name="Yun M.H."/>
        </authorList>
    </citation>
    <scope>NUCLEOTIDE SEQUENCE</scope>
    <source>
        <strain evidence="2">20211129_DDA</strain>
        <tissue evidence="2">Liver</tissue>
    </source>
</reference>
<comment type="caution">
    <text evidence="2">The sequence shown here is derived from an EMBL/GenBank/DDBJ whole genome shotgun (WGS) entry which is preliminary data.</text>
</comment>
<evidence type="ECO:0000256" key="1">
    <source>
        <dbReference type="SAM" id="MobiDB-lite"/>
    </source>
</evidence>
<protein>
    <submittedName>
        <fullName evidence="2">Uncharacterized protein</fullName>
    </submittedName>
</protein>
<proteinExistence type="predicted"/>